<evidence type="ECO:0000256" key="1">
    <source>
        <dbReference type="ARBA" id="ARBA00009249"/>
    </source>
</evidence>
<dbReference type="Pfam" id="PF01597">
    <property type="entry name" value="GCV_H"/>
    <property type="match status" value="1"/>
</dbReference>
<dbReference type="EMBL" id="UOEE01000121">
    <property type="protein sequence ID" value="VAV91112.1"/>
    <property type="molecule type" value="Genomic_DNA"/>
</dbReference>
<dbReference type="PANTHER" id="PTHR11715">
    <property type="entry name" value="GLYCINE CLEAVAGE SYSTEM H PROTEIN"/>
    <property type="match status" value="1"/>
</dbReference>
<name>A0A3B0RGW3_9ZZZZ</name>
<sequence>MAITYYSEDHEWLRVDGETATVGITNYAVEQLGDIIFVELPAIGQTVAQNDEIAVVESVKTASDIKAPASGQITKTNTVLEEAPEQVNDDPMGEGWFFEMTLSDEAQLSSLMDKAGYDAFVKGQ</sequence>
<dbReference type="PROSITE" id="PS00189">
    <property type="entry name" value="LIPOYL"/>
    <property type="match status" value="1"/>
</dbReference>
<accession>A0A3B0RGW3</accession>
<reference evidence="4" key="1">
    <citation type="submission" date="2018-06" db="EMBL/GenBank/DDBJ databases">
        <authorList>
            <person name="Zhirakovskaya E."/>
        </authorList>
    </citation>
    <scope>NUCLEOTIDE SEQUENCE</scope>
</reference>
<dbReference type="GO" id="GO:0005960">
    <property type="term" value="C:glycine cleavage complex"/>
    <property type="evidence" value="ECO:0007669"/>
    <property type="project" value="InterPro"/>
</dbReference>
<dbReference type="AlphaFoldDB" id="A0A3B0RGW3"/>
<dbReference type="GO" id="GO:0019464">
    <property type="term" value="P:glycine decarboxylation via glycine cleavage system"/>
    <property type="evidence" value="ECO:0007669"/>
    <property type="project" value="InterPro"/>
</dbReference>
<dbReference type="NCBIfam" id="TIGR00527">
    <property type="entry name" value="gcvH"/>
    <property type="match status" value="1"/>
</dbReference>
<proteinExistence type="inferred from homology"/>
<dbReference type="InterPro" id="IPR011053">
    <property type="entry name" value="Single_hybrid_motif"/>
</dbReference>
<gene>
    <name evidence="4" type="ORF">MNBD_ALPHA06-2254</name>
</gene>
<feature type="domain" description="Lipoyl-binding" evidence="3">
    <location>
        <begin position="19"/>
        <end position="101"/>
    </location>
</feature>
<evidence type="ECO:0000256" key="2">
    <source>
        <dbReference type="ARBA" id="ARBA00022823"/>
    </source>
</evidence>
<dbReference type="NCBIfam" id="NF002270">
    <property type="entry name" value="PRK01202.1"/>
    <property type="match status" value="1"/>
</dbReference>
<dbReference type="InterPro" id="IPR033753">
    <property type="entry name" value="GCV_H/Fam206"/>
</dbReference>
<dbReference type="CDD" id="cd06848">
    <property type="entry name" value="GCS_H"/>
    <property type="match status" value="1"/>
</dbReference>
<evidence type="ECO:0000313" key="4">
    <source>
        <dbReference type="EMBL" id="VAV91112.1"/>
    </source>
</evidence>
<dbReference type="GO" id="GO:0009249">
    <property type="term" value="P:protein lipoylation"/>
    <property type="evidence" value="ECO:0007669"/>
    <property type="project" value="TreeGrafter"/>
</dbReference>
<comment type="similarity">
    <text evidence="1">Belongs to the GcvH family.</text>
</comment>
<dbReference type="InterPro" id="IPR003016">
    <property type="entry name" value="2-oxoA_DH_lipoyl-BS"/>
</dbReference>
<organism evidence="4">
    <name type="scientific">hydrothermal vent metagenome</name>
    <dbReference type="NCBI Taxonomy" id="652676"/>
    <lineage>
        <taxon>unclassified sequences</taxon>
        <taxon>metagenomes</taxon>
        <taxon>ecological metagenomes</taxon>
    </lineage>
</organism>
<dbReference type="GO" id="GO:0005829">
    <property type="term" value="C:cytosol"/>
    <property type="evidence" value="ECO:0007669"/>
    <property type="project" value="TreeGrafter"/>
</dbReference>
<protein>
    <submittedName>
        <fullName evidence="4">Glycine cleavage system H protein</fullName>
    </submittedName>
</protein>
<dbReference type="PROSITE" id="PS50968">
    <property type="entry name" value="BIOTINYL_LIPOYL"/>
    <property type="match status" value="1"/>
</dbReference>
<dbReference type="HAMAP" id="MF_00272">
    <property type="entry name" value="GcvH"/>
    <property type="match status" value="1"/>
</dbReference>
<dbReference type="SUPFAM" id="SSF51230">
    <property type="entry name" value="Single hybrid motif"/>
    <property type="match status" value="1"/>
</dbReference>
<dbReference type="InterPro" id="IPR002930">
    <property type="entry name" value="GCV_H"/>
</dbReference>
<dbReference type="Gene3D" id="2.40.50.100">
    <property type="match status" value="1"/>
</dbReference>
<evidence type="ECO:0000259" key="3">
    <source>
        <dbReference type="PROSITE" id="PS50968"/>
    </source>
</evidence>
<keyword evidence="2" id="KW-0450">Lipoyl</keyword>
<dbReference type="InterPro" id="IPR017453">
    <property type="entry name" value="GCV_H_sub"/>
</dbReference>
<dbReference type="PANTHER" id="PTHR11715:SF3">
    <property type="entry name" value="GLYCINE CLEAVAGE SYSTEM H PROTEIN-RELATED"/>
    <property type="match status" value="1"/>
</dbReference>
<dbReference type="InterPro" id="IPR000089">
    <property type="entry name" value="Biotin_lipoyl"/>
</dbReference>